<dbReference type="PANTHER" id="PTHR30460:SF0">
    <property type="entry name" value="MODERATE CONDUCTANCE MECHANOSENSITIVE CHANNEL YBIO"/>
    <property type="match status" value="1"/>
</dbReference>
<dbReference type="EMBL" id="VOHM01000002">
    <property type="protein sequence ID" value="TWT28908.1"/>
    <property type="molecule type" value="Genomic_DNA"/>
</dbReference>
<dbReference type="InterPro" id="IPR010920">
    <property type="entry name" value="LSM_dom_sf"/>
</dbReference>
<comment type="subcellular location">
    <subcellularLocation>
        <location evidence="2">Cell membrane</location>
    </subcellularLocation>
    <subcellularLocation>
        <location evidence="1">Membrane</location>
        <topology evidence="1">Multi-pass membrane protein</topology>
    </subcellularLocation>
</comment>
<keyword evidence="12" id="KW-1185">Reference proteome</keyword>
<dbReference type="RefSeq" id="WP_146323363.1">
    <property type="nucleotide sequence ID" value="NZ_BAABLR010000075.1"/>
</dbReference>
<organism evidence="11 12">
    <name type="scientific">Corynebacterium canis</name>
    <dbReference type="NCBI Taxonomy" id="679663"/>
    <lineage>
        <taxon>Bacteria</taxon>
        <taxon>Bacillati</taxon>
        <taxon>Actinomycetota</taxon>
        <taxon>Actinomycetes</taxon>
        <taxon>Mycobacteriales</taxon>
        <taxon>Corynebacteriaceae</taxon>
        <taxon>Corynebacterium</taxon>
    </lineage>
</organism>
<feature type="transmembrane region" description="Helical" evidence="9">
    <location>
        <begin position="59"/>
        <end position="80"/>
    </location>
</feature>
<dbReference type="Gene3D" id="2.30.30.60">
    <property type="match status" value="1"/>
</dbReference>
<feature type="compositionally biased region" description="Polar residues" evidence="8">
    <location>
        <begin position="467"/>
        <end position="504"/>
    </location>
</feature>
<evidence type="ECO:0000313" key="11">
    <source>
        <dbReference type="EMBL" id="TWT28908.1"/>
    </source>
</evidence>
<keyword evidence="4" id="KW-1003">Cell membrane</keyword>
<evidence type="ECO:0000256" key="5">
    <source>
        <dbReference type="ARBA" id="ARBA00022692"/>
    </source>
</evidence>
<evidence type="ECO:0000256" key="1">
    <source>
        <dbReference type="ARBA" id="ARBA00004141"/>
    </source>
</evidence>
<dbReference type="Gene3D" id="1.10.287.1260">
    <property type="match status" value="1"/>
</dbReference>
<dbReference type="Proteomes" id="UP000320791">
    <property type="component" value="Unassembled WGS sequence"/>
</dbReference>
<dbReference type="SUPFAM" id="SSF82861">
    <property type="entry name" value="Mechanosensitive channel protein MscS (YggB), transmembrane region"/>
    <property type="match status" value="1"/>
</dbReference>
<dbReference type="PANTHER" id="PTHR30460">
    <property type="entry name" value="MODERATE CONDUCTANCE MECHANOSENSITIVE CHANNEL YBIO"/>
    <property type="match status" value="1"/>
</dbReference>
<keyword evidence="7 9" id="KW-0472">Membrane</keyword>
<keyword evidence="6 9" id="KW-1133">Transmembrane helix</keyword>
<accession>A0A5C5US93</accession>
<evidence type="ECO:0000259" key="10">
    <source>
        <dbReference type="Pfam" id="PF00924"/>
    </source>
</evidence>
<evidence type="ECO:0000256" key="3">
    <source>
        <dbReference type="ARBA" id="ARBA00008017"/>
    </source>
</evidence>
<dbReference type="InterPro" id="IPR011014">
    <property type="entry name" value="MscS_channel_TM-2"/>
</dbReference>
<evidence type="ECO:0000313" key="12">
    <source>
        <dbReference type="Proteomes" id="UP000320791"/>
    </source>
</evidence>
<proteinExistence type="inferred from homology"/>
<dbReference type="InterPro" id="IPR045276">
    <property type="entry name" value="YbiO_bact"/>
</dbReference>
<name>A0A5C5US93_9CORY</name>
<dbReference type="GO" id="GO:0008381">
    <property type="term" value="F:mechanosensitive monoatomic ion channel activity"/>
    <property type="evidence" value="ECO:0007669"/>
    <property type="project" value="InterPro"/>
</dbReference>
<evidence type="ECO:0000256" key="6">
    <source>
        <dbReference type="ARBA" id="ARBA00022989"/>
    </source>
</evidence>
<reference evidence="11 12" key="1">
    <citation type="submission" date="2019-08" db="EMBL/GenBank/DDBJ databases">
        <authorList>
            <person name="Lei W."/>
        </authorList>
    </citation>
    <scope>NUCLEOTIDE SEQUENCE [LARGE SCALE GENOMIC DNA]</scope>
    <source>
        <strain evidence="11 12">CCUG 58627</strain>
    </source>
</reference>
<dbReference type="Pfam" id="PF00924">
    <property type="entry name" value="MS_channel_2nd"/>
    <property type="match status" value="1"/>
</dbReference>
<evidence type="ECO:0000256" key="9">
    <source>
        <dbReference type="SAM" id="Phobius"/>
    </source>
</evidence>
<evidence type="ECO:0000256" key="7">
    <source>
        <dbReference type="ARBA" id="ARBA00023136"/>
    </source>
</evidence>
<keyword evidence="5 9" id="KW-0812">Transmembrane</keyword>
<dbReference type="InterPro" id="IPR006685">
    <property type="entry name" value="MscS_channel_2nd"/>
</dbReference>
<comment type="caution">
    <text evidence="11">The sequence shown here is derived from an EMBL/GenBank/DDBJ whole genome shotgun (WGS) entry which is preliminary data.</text>
</comment>
<dbReference type="OrthoDB" id="4638917at2"/>
<evidence type="ECO:0000256" key="2">
    <source>
        <dbReference type="ARBA" id="ARBA00004236"/>
    </source>
</evidence>
<dbReference type="AlphaFoldDB" id="A0A5C5US93"/>
<feature type="region of interest" description="Disordered" evidence="8">
    <location>
        <begin position="401"/>
        <end position="504"/>
    </location>
</feature>
<evidence type="ECO:0000256" key="8">
    <source>
        <dbReference type="SAM" id="MobiDB-lite"/>
    </source>
</evidence>
<sequence>MPFAYILYSAWRWLLDPGLSLAILLTIAILIPRIGRFAIRFFTRRVDLDEQDSKTRLALVGTAVYVAQLVAYFFLIVAALNELGIPLAGAAIPATVISAALGLGAQSIIADFLAGFFILSEKQFGVGDWVAFKGQGVDVEGDVIQITMRATKVRTLQGETVTIPNGAARVCINHSNIWARAVVIIPVPLLSSSSIHEAISRSEQATRRALARPDIVHDVTGDLDVHPAVNITQPTTVGMPWMVDMRFIVQVNPARQWAVERAIRTAILEEFWEEYGSATTTSGAVRNHLEREAPVVVERAFKRDPLIDVPLSDTTITMEAQKDVTEPSRTDISLEHPADAPIDEQEMQEPEKVFRTITYPSRFARIVSFRGRVRPSTTGLFVLLLALFIAKGFTVETSEEFKTSGSWLAPTANTTTTSTPAATPTMVPTEETTVMDSSSVVESATTAPTTTQTQQQTQASTSVATQHPETSISAPVQEQPTSLEPSTPQEEQPAPQTSAVQPEQ</sequence>
<feature type="compositionally biased region" description="Low complexity" evidence="8">
    <location>
        <begin position="409"/>
        <end position="466"/>
    </location>
</feature>
<evidence type="ECO:0000256" key="4">
    <source>
        <dbReference type="ARBA" id="ARBA00022475"/>
    </source>
</evidence>
<feature type="transmembrane region" description="Helical" evidence="9">
    <location>
        <begin position="20"/>
        <end position="39"/>
    </location>
</feature>
<protein>
    <submittedName>
        <fullName evidence="11">Mechanosensitive ion channel family protein</fullName>
    </submittedName>
</protein>
<gene>
    <name evidence="11" type="ORF">FRX94_01595</name>
</gene>
<comment type="similarity">
    <text evidence="3">Belongs to the MscS (TC 1.A.23) family.</text>
</comment>
<feature type="domain" description="Mechanosensitive ion channel MscS" evidence="10">
    <location>
        <begin position="108"/>
        <end position="167"/>
    </location>
</feature>
<dbReference type="InterPro" id="IPR023408">
    <property type="entry name" value="MscS_beta-dom_sf"/>
</dbReference>
<dbReference type="SUPFAM" id="SSF50182">
    <property type="entry name" value="Sm-like ribonucleoproteins"/>
    <property type="match status" value="1"/>
</dbReference>
<dbReference type="GO" id="GO:0005886">
    <property type="term" value="C:plasma membrane"/>
    <property type="evidence" value="ECO:0007669"/>
    <property type="project" value="UniProtKB-SubCell"/>
</dbReference>